<evidence type="ECO:0000256" key="1">
    <source>
        <dbReference type="ARBA" id="ARBA00023015"/>
    </source>
</evidence>
<evidence type="ECO:0000313" key="6">
    <source>
        <dbReference type="Proteomes" id="UP001611580"/>
    </source>
</evidence>
<dbReference type="CDD" id="cd00090">
    <property type="entry name" value="HTH_ARSR"/>
    <property type="match status" value="1"/>
</dbReference>
<protein>
    <submittedName>
        <fullName evidence="5">DUF5937 family protein</fullName>
    </submittedName>
</protein>
<keyword evidence="2" id="KW-0238">DNA-binding</keyword>
<dbReference type="Gene3D" id="1.10.10.10">
    <property type="entry name" value="Winged helix-like DNA-binding domain superfamily/Winged helix DNA-binding domain"/>
    <property type="match status" value="1"/>
</dbReference>
<organism evidence="5 6">
    <name type="scientific">Promicromonospora kroppenstedtii</name>
    <dbReference type="NCBI Taxonomy" id="440482"/>
    <lineage>
        <taxon>Bacteria</taxon>
        <taxon>Bacillati</taxon>
        <taxon>Actinomycetota</taxon>
        <taxon>Actinomycetes</taxon>
        <taxon>Micrococcales</taxon>
        <taxon>Promicromonosporaceae</taxon>
        <taxon>Promicromonospora</taxon>
    </lineage>
</organism>
<keyword evidence="6" id="KW-1185">Reference proteome</keyword>
<dbReference type="RefSeq" id="WP_397402657.1">
    <property type="nucleotide sequence ID" value="NZ_JBIRYI010000003.1"/>
</dbReference>
<evidence type="ECO:0000256" key="3">
    <source>
        <dbReference type="ARBA" id="ARBA00023163"/>
    </source>
</evidence>
<comment type="caution">
    <text evidence="5">The sequence shown here is derived from an EMBL/GenBank/DDBJ whole genome shotgun (WGS) entry which is preliminary data.</text>
</comment>
<reference evidence="5 6" key="1">
    <citation type="submission" date="2024-10" db="EMBL/GenBank/DDBJ databases">
        <title>The Natural Products Discovery Center: Release of the First 8490 Sequenced Strains for Exploring Actinobacteria Biosynthetic Diversity.</title>
        <authorList>
            <person name="Kalkreuter E."/>
            <person name="Kautsar S.A."/>
            <person name="Yang D."/>
            <person name="Bader C.D."/>
            <person name="Teijaro C.N."/>
            <person name="Fluegel L."/>
            <person name="Davis C.M."/>
            <person name="Simpson J.R."/>
            <person name="Lauterbach L."/>
            <person name="Steele A.D."/>
            <person name="Gui C."/>
            <person name="Meng S."/>
            <person name="Li G."/>
            <person name="Viehrig K."/>
            <person name="Ye F."/>
            <person name="Su P."/>
            <person name="Kiefer A.F."/>
            <person name="Nichols A."/>
            <person name="Cepeda A.J."/>
            <person name="Yan W."/>
            <person name="Fan B."/>
            <person name="Jiang Y."/>
            <person name="Adhikari A."/>
            <person name="Zheng C.-J."/>
            <person name="Schuster L."/>
            <person name="Cowan T.M."/>
            <person name="Smanski M.J."/>
            <person name="Chevrette M.G."/>
            <person name="De Carvalho L.P.S."/>
            <person name="Shen B."/>
        </authorList>
    </citation>
    <scope>NUCLEOTIDE SEQUENCE [LARGE SCALE GENOMIC DNA]</scope>
    <source>
        <strain evidence="5 6">NPDC019481</strain>
    </source>
</reference>
<keyword evidence="3" id="KW-0804">Transcription</keyword>
<dbReference type="EMBL" id="JBIRYI010000003">
    <property type="protein sequence ID" value="MFI2486607.1"/>
    <property type="molecule type" value="Genomic_DNA"/>
</dbReference>
<dbReference type="InterPro" id="IPR051011">
    <property type="entry name" value="Metal_resp_trans_reg"/>
</dbReference>
<accession>A0ABW7XGI3</accession>
<dbReference type="InterPro" id="IPR011991">
    <property type="entry name" value="ArsR-like_HTH"/>
</dbReference>
<dbReference type="InterPro" id="IPR001845">
    <property type="entry name" value="HTH_ArsR_DNA-bd_dom"/>
</dbReference>
<evidence type="ECO:0000256" key="2">
    <source>
        <dbReference type="ARBA" id="ARBA00023125"/>
    </source>
</evidence>
<dbReference type="PRINTS" id="PR00778">
    <property type="entry name" value="HTHARSR"/>
</dbReference>
<dbReference type="PROSITE" id="PS50987">
    <property type="entry name" value="HTH_ARSR_2"/>
    <property type="match status" value="1"/>
</dbReference>
<dbReference type="PANTHER" id="PTHR43132:SF8">
    <property type="entry name" value="HTH-TYPE TRANSCRIPTIONAL REGULATOR KMTR"/>
    <property type="match status" value="1"/>
</dbReference>
<dbReference type="InterPro" id="IPR036388">
    <property type="entry name" value="WH-like_DNA-bd_sf"/>
</dbReference>
<dbReference type="Pfam" id="PF19361">
    <property type="entry name" value="DUF5937"/>
    <property type="match status" value="1"/>
</dbReference>
<dbReference type="Proteomes" id="UP001611580">
    <property type="component" value="Unassembled WGS sequence"/>
</dbReference>
<dbReference type="PANTHER" id="PTHR43132">
    <property type="entry name" value="ARSENICAL RESISTANCE OPERON REPRESSOR ARSR-RELATED"/>
    <property type="match status" value="1"/>
</dbReference>
<sequence length="320" mass="35070">MIRYRLGAGATSVRWATSPVHEVVSLARLLTEPRRHPVFHPWLRRRRQRLAGLDLSALTDFMADGAYRPDFLDPTPPTSDPTFDEGMAALLAAPVEQVHAELVDATARLEPTARRRLLDDPARTRADAAAAVRRLWRAAVEPEWPSMRQALRAELLDRAVQVNREGLRAVLPRLHPSVTSDGDTVTVESAVDVETDCPDGLILVPSLFITDRVQCTTSDHWSPAICYPATGRYLWSAPATPRSLDRLLGATRARILAALTTPLQTTVVAHLVSVTNPTASEHLTVLRDAGLIDSTRTGRTVTHELTAAGRAVLDAAPTHR</sequence>
<dbReference type="InterPro" id="IPR045981">
    <property type="entry name" value="DUF5937"/>
</dbReference>
<gene>
    <name evidence="5" type="ORF">ACH47X_06825</name>
</gene>
<keyword evidence="1" id="KW-0805">Transcription regulation</keyword>
<dbReference type="SUPFAM" id="SSF46785">
    <property type="entry name" value="Winged helix' DNA-binding domain"/>
    <property type="match status" value="1"/>
</dbReference>
<evidence type="ECO:0000259" key="4">
    <source>
        <dbReference type="PROSITE" id="PS50987"/>
    </source>
</evidence>
<dbReference type="Pfam" id="PF12840">
    <property type="entry name" value="HTH_20"/>
    <property type="match status" value="1"/>
</dbReference>
<proteinExistence type="predicted"/>
<dbReference type="InterPro" id="IPR036390">
    <property type="entry name" value="WH_DNA-bd_sf"/>
</dbReference>
<name>A0ABW7XGI3_9MICO</name>
<dbReference type="SMART" id="SM00418">
    <property type="entry name" value="HTH_ARSR"/>
    <property type="match status" value="1"/>
</dbReference>
<evidence type="ECO:0000313" key="5">
    <source>
        <dbReference type="EMBL" id="MFI2486607.1"/>
    </source>
</evidence>
<feature type="domain" description="HTH arsR-type" evidence="4">
    <location>
        <begin position="234"/>
        <end position="320"/>
    </location>
</feature>